<dbReference type="PANTHER" id="PTHR24384:SF192">
    <property type="entry name" value="ZINC FINGER AND BTB DOMAIN-CONTAINING PROTEIN 47"/>
    <property type="match status" value="1"/>
</dbReference>
<evidence type="ECO:0000259" key="7">
    <source>
        <dbReference type="PROSITE" id="PS50157"/>
    </source>
</evidence>
<dbReference type="Gene3D" id="3.30.160.60">
    <property type="entry name" value="Classic Zinc Finger"/>
    <property type="match status" value="1"/>
</dbReference>
<feature type="region of interest" description="Disordered" evidence="6">
    <location>
        <begin position="188"/>
        <end position="282"/>
    </location>
</feature>
<evidence type="ECO:0000256" key="1">
    <source>
        <dbReference type="ARBA" id="ARBA00022723"/>
    </source>
</evidence>
<feature type="region of interest" description="Disordered" evidence="6">
    <location>
        <begin position="300"/>
        <end position="319"/>
    </location>
</feature>
<feature type="region of interest" description="Disordered" evidence="6">
    <location>
        <begin position="141"/>
        <end position="160"/>
    </location>
</feature>
<keyword evidence="2" id="KW-0677">Repeat</keyword>
<dbReference type="SUPFAM" id="SSF57667">
    <property type="entry name" value="beta-beta-alpha zinc fingers"/>
    <property type="match status" value="1"/>
</dbReference>
<evidence type="ECO:0000313" key="10">
    <source>
        <dbReference type="Proteomes" id="UP000826234"/>
    </source>
</evidence>
<keyword evidence="4" id="KW-0862">Zinc</keyword>
<name>A0ABQ7TL19_PHRPL</name>
<dbReference type="PROSITE" id="PS50157">
    <property type="entry name" value="ZINC_FINGER_C2H2_2"/>
    <property type="match status" value="1"/>
</dbReference>
<feature type="compositionally biased region" description="Polar residues" evidence="6">
    <location>
        <begin position="230"/>
        <end position="240"/>
    </location>
</feature>
<dbReference type="InterPro" id="IPR001909">
    <property type="entry name" value="KRAB"/>
</dbReference>
<feature type="compositionally biased region" description="Acidic residues" evidence="6">
    <location>
        <begin position="71"/>
        <end position="83"/>
    </location>
</feature>
<keyword evidence="10" id="KW-1185">Reference proteome</keyword>
<protein>
    <recommendedName>
        <fullName evidence="11">C2H2-type domain-containing protein</fullName>
    </recommendedName>
</protein>
<feature type="compositionally biased region" description="Basic and acidic residues" evidence="6">
    <location>
        <begin position="10"/>
        <end position="23"/>
    </location>
</feature>
<feature type="compositionally biased region" description="Acidic residues" evidence="6">
    <location>
        <begin position="212"/>
        <end position="222"/>
    </location>
</feature>
<dbReference type="SMART" id="SM00349">
    <property type="entry name" value="KRAB"/>
    <property type="match status" value="1"/>
</dbReference>
<evidence type="ECO:0000256" key="3">
    <source>
        <dbReference type="ARBA" id="ARBA00022771"/>
    </source>
</evidence>
<evidence type="ECO:0000256" key="5">
    <source>
        <dbReference type="PROSITE-ProRule" id="PRU00042"/>
    </source>
</evidence>
<keyword evidence="1" id="KW-0479">Metal-binding</keyword>
<proteinExistence type="predicted"/>
<feature type="compositionally biased region" description="Polar residues" evidence="6">
    <location>
        <begin position="249"/>
        <end position="264"/>
    </location>
</feature>
<dbReference type="InterPro" id="IPR036051">
    <property type="entry name" value="KRAB_dom_sf"/>
</dbReference>
<gene>
    <name evidence="9" type="ORF">JD844_013319</name>
</gene>
<dbReference type="EMBL" id="JAIPUX010000439">
    <property type="protein sequence ID" value="KAH0630363.1"/>
    <property type="molecule type" value="Genomic_DNA"/>
</dbReference>
<dbReference type="InterPro" id="IPR036236">
    <property type="entry name" value="Znf_C2H2_sf"/>
</dbReference>
<dbReference type="SUPFAM" id="SSF109640">
    <property type="entry name" value="KRAB domain (Kruppel-associated box)"/>
    <property type="match status" value="1"/>
</dbReference>
<evidence type="ECO:0000256" key="4">
    <source>
        <dbReference type="ARBA" id="ARBA00022833"/>
    </source>
</evidence>
<evidence type="ECO:0008006" key="11">
    <source>
        <dbReference type="Google" id="ProtNLM"/>
    </source>
</evidence>
<organism evidence="9 10">
    <name type="scientific">Phrynosoma platyrhinos</name>
    <name type="common">Desert horned lizard</name>
    <dbReference type="NCBI Taxonomy" id="52577"/>
    <lineage>
        <taxon>Eukaryota</taxon>
        <taxon>Metazoa</taxon>
        <taxon>Chordata</taxon>
        <taxon>Craniata</taxon>
        <taxon>Vertebrata</taxon>
        <taxon>Euteleostomi</taxon>
        <taxon>Lepidosauria</taxon>
        <taxon>Squamata</taxon>
        <taxon>Bifurcata</taxon>
        <taxon>Unidentata</taxon>
        <taxon>Episquamata</taxon>
        <taxon>Toxicofera</taxon>
        <taxon>Iguania</taxon>
        <taxon>Phrynosomatidae</taxon>
        <taxon>Phrynosomatinae</taxon>
        <taxon>Phrynosoma</taxon>
    </lineage>
</organism>
<dbReference type="PANTHER" id="PTHR24384">
    <property type="entry name" value="FINGER PUTATIVE TRANSCRIPTION FACTOR FAMILY-RELATED"/>
    <property type="match status" value="1"/>
</dbReference>
<feature type="compositionally biased region" description="Polar residues" evidence="6">
    <location>
        <begin position="142"/>
        <end position="153"/>
    </location>
</feature>
<feature type="domain" description="KRAB" evidence="8">
    <location>
        <begin position="1"/>
        <end position="63"/>
    </location>
</feature>
<evidence type="ECO:0000256" key="6">
    <source>
        <dbReference type="SAM" id="MobiDB-lite"/>
    </source>
</evidence>
<accession>A0ABQ7TL19</accession>
<evidence type="ECO:0000313" key="9">
    <source>
        <dbReference type="EMBL" id="KAH0630363.1"/>
    </source>
</evidence>
<keyword evidence="3 5" id="KW-0863">Zinc-finger</keyword>
<feature type="compositionally biased region" description="Basic and acidic residues" evidence="6">
    <location>
        <begin position="188"/>
        <end position="211"/>
    </location>
</feature>
<sequence>MEDEWLVVDPDQKSVYKETHQENSESLVALTGPPSSQPNEIFLVEEEEEPCIPEPGKRENTRRGNLGEGLGSEEEEESEEEDVQQQNSPKVVELDASMVPANCVENSKEASSLTWKVGSPFFLLASVLFLCGVDMEPEQSRAEQAQIQDSTAAGSDEGGMNADLRRQLGLILQTAGRSQVEKMLRELVKEQSQEGKRKIQKKEVPKSPKDEAAEENEEELQSEEDRSENAEQPDSPSGRSESPDEGEASGSQCQSSLQEDQSLQGPAACQQEGKTPKKLKERCVGQAVVEKSAVCVECGKKTRSDPGRGHSVPTTERPHQCTECGRCFRQRSILAKHQKIHTGEKP</sequence>
<evidence type="ECO:0000259" key="8">
    <source>
        <dbReference type="PROSITE" id="PS50805"/>
    </source>
</evidence>
<feature type="region of interest" description="Disordered" evidence="6">
    <location>
        <begin position="1"/>
        <end position="90"/>
    </location>
</feature>
<dbReference type="InterPro" id="IPR013087">
    <property type="entry name" value="Znf_C2H2_type"/>
</dbReference>
<feature type="domain" description="C2H2-type" evidence="7">
    <location>
        <begin position="319"/>
        <end position="346"/>
    </location>
</feature>
<evidence type="ECO:0000256" key="2">
    <source>
        <dbReference type="ARBA" id="ARBA00022737"/>
    </source>
</evidence>
<feature type="non-terminal residue" evidence="9">
    <location>
        <position position="346"/>
    </location>
</feature>
<reference evidence="9 10" key="1">
    <citation type="journal article" date="2022" name="Gigascience">
        <title>A chromosome-level genome assembly and annotation of the desert horned lizard, Phrynosoma platyrhinos, provides insight into chromosomal rearrangements among reptiles.</title>
        <authorList>
            <person name="Koochekian N."/>
            <person name="Ascanio A."/>
            <person name="Farleigh K."/>
            <person name="Card D.C."/>
            <person name="Schield D.R."/>
            <person name="Castoe T.A."/>
            <person name="Jezkova T."/>
        </authorList>
    </citation>
    <scope>NUCLEOTIDE SEQUENCE [LARGE SCALE GENOMIC DNA]</scope>
    <source>
        <strain evidence="9">NK-2021</strain>
    </source>
</reference>
<comment type="caution">
    <text evidence="9">The sequence shown here is derived from an EMBL/GenBank/DDBJ whole genome shotgun (WGS) entry which is preliminary data.</text>
</comment>
<dbReference type="PROSITE" id="PS00028">
    <property type="entry name" value="ZINC_FINGER_C2H2_1"/>
    <property type="match status" value="1"/>
</dbReference>
<dbReference type="InterPro" id="IPR050752">
    <property type="entry name" value="C2H2-ZF_domain"/>
</dbReference>
<dbReference type="PROSITE" id="PS50805">
    <property type="entry name" value="KRAB"/>
    <property type="match status" value="1"/>
</dbReference>
<dbReference type="Proteomes" id="UP000826234">
    <property type="component" value="Unassembled WGS sequence"/>
</dbReference>